<feature type="binding site" evidence="8">
    <location>
        <position position="222"/>
    </location>
    <ligand>
        <name>substrate</name>
    </ligand>
</feature>
<dbReference type="GO" id="GO:0006508">
    <property type="term" value="P:proteolysis"/>
    <property type="evidence" value="ECO:0007669"/>
    <property type="project" value="InterPro"/>
</dbReference>
<dbReference type="NCBIfam" id="NF008668">
    <property type="entry name" value="PRK11669.1"/>
    <property type="match status" value="1"/>
</dbReference>
<dbReference type="GO" id="GO:0009002">
    <property type="term" value="F:serine-type D-Ala-D-Ala carboxypeptidase activity"/>
    <property type="evidence" value="ECO:0007669"/>
    <property type="project" value="InterPro"/>
</dbReference>
<evidence type="ECO:0000256" key="9">
    <source>
        <dbReference type="RuleBase" id="RU004016"/>
    </source>
</evidence>
<organism evidence="12 13">
    <name type="scientific">Tamilnaduibacter salinus</name>
    <dbReference type="NCBI Taxonomy" id="1484056"/>
    <lineage>
        <taxon>Bacteria</taxon>
        <taxon>Pseudomonadati</taxon>
        <taxon>Pseudomonadota</taxon>
        <taxon>Gammaproteobacteria</taxon>
        <taxon>Pseudomonadales</taxon>
        <taxon>Marinobacteraceae</taxon>
        <taxon>Tamilnaduibacter</taxon>
    </lineage>
</organism>
<feature type="active site" description="Proton acceptor" evidence="7">
    <location>
        <position position="61"/>
    </location>
</feature>
<dbReference type="GO" id="GO:0008360">
    <property type="term" value="P:regulation of cell shape"/>
    <property type="evidence" value="ECO:0007669"/>
    <property type="project" value="UniProtKB-KW"/>
</dbReference>
<feature type="domain" description="Peptidase S11 D-alanyl-D-alanine carboxypeptidase A N-terminal" evidence="11">
    <location>
        <begin position="41"/>
        <end position="252"/>
    </location>
</feature>
<keyword evidence="4" id="KW-0133">Cell shape</keyword>
<dbReference type="InterPro" id="IPR000871">
    <property type="entry name" value="Beta-lactam_class-A"/>
</dbReference>
<keyword evidence="5" id="KW-0573">Peptidoglycan synthesis</keyword>
<dbReference type="SUPFAM" id="SSF56601">
    <property type="entry name" value="beta-lactamase/transpeptidase-like"/>
    <property type="match status" value="1"/>
</dbReference>
<evidence type="ECO:0000256" key="10">
    <source>
        <dbReference type="SAM" id="SignalP"/>
    </source>
</evidence>
<protein>
    <submittedName>
        <fullName evidence="12">D-alanyl-D-alanine endopeptidase</fullName>
    </submittedName>
</protein>
<feature type="chain" id="PRO_5012561888" evidence="10">
    <location>
        <begin position="21"/>
        <end position="303"/>
    </location>
</feature>
<evidence type="ECO:0000256" key="4">
    <source>
        <dbReference type="ARBA" id="ARBA00022960"/>
    </source>
</evidence>
<evidence type="ECO:0000256" key="5">
    <source>
        <dbReference type="ARBA" id="ARBA00022984"/>
    </source>
</evidence>
<gene>
    <name evidence="12" type="ORF">CF392_10425</name>
</gene>
<name>A0A2A2I1R1_9GAMM</name>
<dbReference type="PANTHER" id="PTHR35333:SF3">
    <property type="entry name" value="BETA-LACTAMASE-TYPE TRANSPEPTIDASE FOLD CONTAINING PROTEIN"/>
    <property type="match status" value="1"/>
</dbReference>
<dbReference type="PRINTS" id="PR00725">
    <property type="entry name" value="DADACBPTASE1"/>
</dbReference>
<dbReference type="GO" id="GO:0030655">
    <property type="term" value="P:beta-lactam antibiotic catabolic process"/>
    <property type="evidence" value="ECO:0007669"/>
    <property type="project" value="InterPro"/>
</dbReference>
<accession>A0A2A2I1R1</accession>
<feature type="active site" evidence="7">
    <location>
        <position position="115"/>
    </location>
</feature>
<reference evidence="12 13" key="1">
    <citation type="submission" date="2017-07" db="EMBL/GenBank/DDBJ databases">
        <title>Tamlnaduibacter salinus (Mi-7) genome sequencing.</title>
        <authorList>
            <person name="Verma A."/>
            <person name="Krishnamurthi S."/>
        </authorList>
    </citation>
    <scope>NUCLEOTIDE SEQUENCE [LARGE SCALE GENOMIC DNA]</scope>
    <source>
        <strain evidence="12 13">Mi-7</strain>
    </source>
</reference>
<dbReference type="Gene3D" id="3.40.710.10">
    <property type="entry name" value="DD-peptidase/beta-lactamase superfamily"/>
    <property type="match status" value="1"/>
</dbReference>
<dbReference type="Proteomes" id="UP000218332">
    <property type="component" value="Unassembled WGS sequence"/>
</dbReference>
<dbReference type="AlphaFoldDB" id="A0A2A2I1R1"/>
<evidence type="ECO:0000313" key="13">
    <source>
        <dbReference type="Proteomes" id="UP000218332"/>
    </source>
</evidence>
<evidence type="ECO:0000256" key="7">
    <source>
        <dbReference type="PIRSR" id="PIRSR618044-1"/>
    </source>
</evidence>
<dbReference type="GO" id="GO:0071555">
    <property type="term" value="P:cell wall organization"/>
    <property type="evidence" value="ECO:0007669"/>
    <property type="project" value="UniProtKB-KW"/>
</dbReference>
<evidence type="ECO:0000256" key="1">
    <source>
        <dbReference type="ARBA" id="ARBA00007164"/>
    </source>
</evidence>
<dbReference type="InterPro" id="IPR012338">
    <property type="entry name" value="Beta-lactam/transpept-like"/>
</dbReference>
<dbReference type="EMBL" id="NMPM01000057">
    <property type="protein sequence ID" value="PAV25542.1"/>
    <property type="molecule type" value="Genomic_DNA"/>
</dbReference>
<dbReference type="Pfam" id="PF00768">
    <property type="entry name" value="Peptidase_S11"/>
    <property type="match status" value="1"/>
</dbReference>
<evidence type="ECO:0000256" key="6">
    <source>
        <dbReference type="ARBA" id="ARBA00023316"/>
    </source>
</evidence>
<dbReference type="InterPro" id="IPR018044">
    <property type="entry name" value="Peptidase_S11"/>
</dbReference>
<evidence type="ECO:0000256" key="2">
    <source>
        <dbReference type="ARBA" id="ARBA00022729"/>
    </source>
</evidence>
<evidence type="ECO:0000256" key="8">
    <source>
        <dbReference type="PIRSR" id="PIRSR618044-2"/>
    </source>
</evidence>
<comment type="caution">
    <text evidence="12">The sequence shown here is derived from an EMBL/GenBank/DDBJ whole genome shotgun (WGS) entry which is preliminary data.</text>
</comment>
<dbReference type="GO" id="GO:0009252">
    <property type="term" value="P:peptidoglycan biosynthetic process"/>
    <property type="evidence" value="ECO:0007669"/>
    <property type="project" value="UniProtKB-KW"/>
</dbReference>
<evidence type="ECO:0000256" key="3">
    <source>
        <dbReference type="ARBA" id="ARBA00022801"/>
    </source>
</evidence>
<evidence type="ECO:0000313" key="12">
    <source>
        <dbReference type="EMBL" id="PAV25542.1"/>
    </source>
</evidence>
<comment type="similarity">
    <text evidence="1 9">Belongs to the peptidase S11 family.</text>
</comment>
<keyword evidence="3" id="KW-0378">Hydrolase</keyword>
<feature type="active site" description="Acyl-ester intermediate" evidence="7">
    <location>
        <position position="58"/>
    </location>
</feature>
<dbReference type="RefSeq" id="WP_095611403.1">
    <property type="nucleotide sequence ID" value="NZ_NMPM01000057.1"/>
</dbReference>
<dbReference type="InterPro" id="IPR001967">
    <property type="entry name" value="Peptidase_S11_N"/>
</dbReference>
<keyword evidence="6" id="KW-0961">Cell wall biogenesis/degradation</keyword>
<proteinExistence type="inferred from homology"/>
<keyword evidence="2 10" id="KW-0732">Signal</keyword>
<evidence type="ECO:0000259" key="11">
    <source>
        <dbReference type="Pfam" id="PF00768"/>
    </source>
</evidence>
<dbReference type="PANTHER" id="PTHR35333">
    <property type="entry name" value="BETA-LACTAMASE"/>
    <property type="match status" value="1"/>
</dbReference>
<sequence length="303" mass="34078">MRQRWIECLILLCAMANVHAAPDPEGLELASVNAAVAPLEGDTTWYSKHPERSVPIASITKLMTALVVLESGEPMDEWLEVYERHREAPNNAYSRIRIGSELQRRNMLRLALMSSENLAAYTLARHHPGGFEAFVAAMNEQARALGMDQSHFVEPTGLSPRNRASADDLVALVRAIWQHPELRELTATGYYTARFREPRYNLRYGNTNVLVHRGRWDVKLTKTGYLSEAGRCLVMVSMMQGEPVITVLLDSFGTRTPIGDAGRVRRWLKTGQGGAIADAARRYEKQRNREYQQVSRSDAAPES</sequence>
<feature type="signal peptide" evidence="10">
    <location>
        <begin position="1"/>
        <end position="20"/>
    </location>
</feature>
<dbReference type="GO" id="GO:0008800">
    <property type="term" value="F:beta-lactamase activity"/>
    <property type="evidence" value="ECO:0007669"/>
    <property type="project" value="InterPro"/>
</dbReference>
<keyword evidence="13" id="KW-1185">Reference proteome</keyword>
<dbReference type="GO" id="GO:0046677">
    <property type="term" value="P:response to antibiotic"/>
    <property type="evidence" value="ECO:0007669"/>
    <property type="project" value="InterPro"/>
</dbReference>